<reference evidence="1 2" key="1">
    <citation type="journal article" date="2017" name="Nat. Commun.">
        <title>Genome assembly with in vitro proximity ligation data and whole-genome triplication in lettuce.</title>
        <authorList>
            <person name="Reyes-Chin-Wo S."/>
            <person name="Wang Z."/>
            <person name="Yang X."/>
            <person name="Kozik A."/>
            <person name="Arikit S."/>
            <person name="Song C."/>
            <person name="Xia L."/>
            <person name="Froenicke L."/>
            <person name="Lavelle D.O."/>
            <person name="Truco M.J."/>
            <person name="Xia R."/>
            <person name="Zhu S."/>
            <person name="Xu C."/>
            <person name="Xu H."/>
            <person name="Xu X."/>
            <person name="Cox K."/>
            <person name="Korf I."/>
            <person name="Meyers B.C."/>
            <person name="Michelmore R.W."/>
        </authorList>
    </citation>
    <scope>NUCLEOTIDE SEQUENCE [LARGE SCALE GENOMIC DNA]</scope>
    <source>
        <strain evidence="2">cv. Salinas</strain>
        <tissue evidence="1">Seedlings</tissue>
    </source>
</reference>
<evidence type="ECO:0000313" key="2">
    <source>
        <dbReference type="Proteomes" id="UP000235145"/>
    </source>
</evidence>
<name>A0A9R1WGQ6_LACSA</name>
<evidence type="ECO:0000313" key="1">
    <source>
        <dbReference type="EMBL" id="KAJ0225046.1"/>
    </source>
</evidence>
<evidence type="ECO:0008006" key="3">
    <source>
        <dbReference type="Google" id="ProtNLM"/>
    </source>
</evidence>
<dbReference type="Proteomes" id="UP000235145">
    <property type="component" value="Unassembled WGS sequence"/>
</dbReference>
<dbReference type="AlphaFoldDB" id="A0A9R1WGQ6"/>
<dbReference type="EMBL" id="NBSK02000001">
    <property type="protein sequence ID" value="KAJ0225046.1"/>
    <property type="molecule type" value="Genomic_DNA"/>
</dbReference>
<comment type="caution">
    <text evidence="1">The sequence shown here is derived from an EMBL/GenBank/DDBJ whole genome shotgun (WGS) entry which is preliminary data.</text>
</comment>
<keyword evidence="2" id="KW-1185">Reference proteome</keyword>
<accession>A0A9R1WGQ6</accession>
<sequence length="121" mass="14023">MLTTMLSNMTRIKCFLVDAQFLKIFTAENIPKWFTHPVNSLKHMWFRKFQIGDMDQLNGALCLLQKSPNLKTLGMPLEMESLEWMWDLLQIIWNPQTVWTVHCFGELSESVCGLRRGSGSA</sequence>
<gene>
    <name evidence="1" type="ORF">LSAT_V11C100032360</name>
</gene>
<organism evidence="1 2">
    <name type="scientific">Lactuca sativa</name>
    <name type="common">Garden lettuce</name>
    <dbReference type="NCBI Taxonomy" id="4236"/>
    <lineage>
        <taxon>Eukaryota</taxon>
        <taxon>Viridiplantae</taxon>
        <taxon>Streptophyta</taxon>
        <taxon>Embryophyta</taxon>
        <taxon>Tracheophyta</taxon>
        <taxon>Spermatophyta</taxon>
        <taxon>Magnoliopsida</taxon>
        <taxon>eudicotyledons</taxon>
        <taxon>Gunneridae</taxon>
        <taxon>Pentapetalae</taxon>
        <taxon>asterids</taxon>
        <taxon>campanulids</taxon>
        <taxon>Asterales</taxon>
        <taxon>Asteraceae</taxon>
        <taxon>Cichorioideae</taxon>
        <taxon>Cichorieae</taxon>
        <taxon>Lactucinae</taxon>
        <taxon>Lactuca</taxon>
    </lineage>
</organism>
<protein>
    <recommendedName>
        <fullName evidence="3">FBD domain-containing protein</fullName>
    </recommendedName>
</protein>
<proteinExistence type="predicted"/>